<comment type="caution">
    <text evidence="2">The sequence shown here is derived from an EMBL/GenBank/DDBJ whole genome shotgun (WGS) entry which is preliminary data.</text>
</comment>
<dbReference type="EMBL" id="ASPP01008445">
    <property type="protein sequence ID" value="ETO25537.1"/>
    <property type="molecule type" value="Genomic_DNA"/>
</dbReference>
<evidence type="ECO:0000313" key="3">
    <source>
        <dbReference type="Proteomes" id="UP000023152"/>
    </source>
</evidence>
<evidence type="ECO:0000313" key="2">
    <source>
        <dbReference type="EMBL" id="ETO25537.1"/>
    </source>
</evidence>
<feature type="compositionally biased region" description="Basic residues" evidence="1">
    <location>
        <begin position="166"/>
        <end position="176"/>
    </location>
</feature>
<reference evidence="2 3" key="1">
    <citation type="journal article" date="2013" name="Curr. Biol.">
        <title>The Genome of the Foraminiferan Reticulomyxa filosa.</title>
        <authorList>
            <person name="Glockner G."/>
            <person name="Hulsmann N."/>
            <person name="Schleicher M."/>
            <person name="Noegel A.A."/>
            <person name="Eichinger L."/>
            <person name="Gallinger C."/>
            <person name="Pawlowski J."/>
            <person name="Sierra R."/>
            <person name="Euteneuer U."/>
            <person name="Pillet L."/>
            <person name="Moustafa A."/>
            <person name="Platzer M."/>
            <person name="Groth M."/>
            <person name="Szafranski K."/>
            <person name="Schliwa M."/>
        </authorList>
    </citation>
    <scope>NUCLEOTIDE SEQUENCE [LARGE SCALE GENOMIC DNA]</scope>
</reference>
<dbReference type="Proteomes" id="UP000023152">
    <property type="component" value="Unassembled WGS sequence"/>
</dbReference>
<protein>
    <submittedName>
        <fullName evidence="2">Uncharacterized protein</fullName>
    </submittedName>
</protein>
<sequence length="183" mass="20797">MFQFGHQQERDKMKGKQLRLFSMLDKMEDFQLDHDGPCIEQKKNDNAILARVQVEKTGSGSTVHSLCERSRTGKIETASGTEVATKQDFRNVQKWFISWGSQFDHESATGLYMKITPLPEEEKTPEFTPHAADQASKGSPKAGDLKNSALHLEEKHNAGDSSQMNKYRKKKLKKFPLKSIKIN</sequence>
<evidence type="ECO:0000256" key="1">
    <source>
        <dbReference type="SAM" id="MobiDB-lite"/>
    </source>
</evidence>
<keyword evidence="3" id="KW-1185">Reference proteome</keyword>
<gene>
    <name evidence="2" type="ORF">RFI_11600</name>
</gene>
<accession>X6NJK5</accession>
<feature type="region of interest" description="Disordered" evidence="1">
    <location>
        <begin position="122"/>
        <end position="183"/>
    </location>
</feature>
<organism evidence="2 3">
    <name type="scientific">Reticulomyxa filosa</name>
    <dbReference type="NCBI Taxonomy" id="46433"/>
    <lineage>
        <taxon>Eukaryota</taxon>
        <taxon>Sar</taxon>
        <taxon>Rhizaria</taxon>
        <taxon>Retaria</taxon>
        <taxon>Foraminifera</taxon>
        <taxon>Monothalamids</taxon>
        <taxon>Reticulomyxidae</taxon>
        <taxon>Reticulomyxa</taxon>
    </lineage>
</organism>
<name>X6NJK5_RETFI</name>
<proteinExistence type="predicted"/>
<dbReference type="AlphaFoldDB" id="X6NJK5"/>